<feature type="compositionally biased region" description="Polar residues" evidence="1">
    <location>
        <begin position="163"/>
        <end position="180"/>
    </location>
</feature>
<feature type="region of interest" description="Disordered" evidence="1">
    <location>
        <begin position="115"/>
        <end position="180"/>
    </location>
</feature>
<evidence type="ECO:0000313" key="2">
    <source>
        <dbReference type="EMBL" id="CAK0898284.1"/>
    </source>
</evidence>
<proteinExistence type="predicted"/>
<keyword evidence="3" id="KW-1185">Reference proteome</keyword>
<protein>
    <submittedName>
        <fullName evidence="2">Uncharacterized protein</fullName>
    </submittedName>
</protein>
<feature type="compositionally biased region" description="Basic and acidic residues" evidence="1">
    <location>
        <begin position="130"/>
        <end position="158"/>
    </location>
</feature>
<gene>
    <name evidence="2" type="ORF">PCOR1329_LOCUS76189</name>
</gene>
<name>A0ABN9XF66_9DINO</name>
<feature type="non-terminal residue" evidence="2">
    <location>
        <position position="180"/>
    </location>
</feature>
<accession>A0ABN9XF66</accession>
<dbReference type="EMBL" id="CAUYUJ010020453">
    <property type="protein sequence ID" value="CAK0898284.1"/>
    <property type="molecule type" value="Genomic_DNA"/>
</dbReference>
<organism evidence="2 3">
    <name type="scientific">Prorocentrum cordatum</name>
    <dbReference type="NCBI Taxonomy" id="2364126"/>
    <lineage>
        <taxon>Eukaryota</taxon>
        <taxon>Sar</taxon>
        <taxon>Alveolata</taxon>
        <taxon>Dinophyceae</taxon>
        <taxon>Prorocentrales</taxon>
        <taxon>Prorocentraceae</taxon>
        <taxon>Prorocentrum</taxon>
    </lineage>
</organism>
<sequence length="180" mass="19100">DGMDLSALRAGAVLNVLSGLRGGVGLVGGRAEGGWLFKAVFSRTAAQVLEDALQAAFDLIGDQRIAKPGDLSAEQAHLALRRLHMDAQSRTASADEATRVQIWLELARFHFQGLPREPAPGGAGGPAAAAKDRDKSKAAAERPWHDGEVLGKLGRAEGELEAESQQMSLETLRAQNRSIE</sequence>
<evidence type="ECO:0000313" key="3">
    <source>
        <dbReference type="Proteomes" id="UP001189429"/>
    </source>
</evidence>
<feature type="non-terminal residue" evidence="2">
    <location>
        <position position="1"/>
    </location>
</feature>
<dbReference type="Proteomes" id="UP001189429">
    <property type="component" value="Unassembled WGS sequence"/>
</dbReference>
<reference evidence="2" key="1">
    <citation type="submission" date="2023-10" db="EMBL/GenBank/DDBJ databases">
        <authorList>
            <person name="Chen Y."/>
            <person name="Shah S."/>
            <person name="Dougan E. K."/>
            <person name="Thang M."/>
            <person name="Chan C."/>
        </authorList>
    </citation>
    <scope>NUCLEOTIDE SEQUENCE [LARGE SCALE GENOMIC DNA]</scope>
</reference>
<evidence type="ECO:0000256" key="1">
    <source>
        <dbReference type="SAM" id="MobiDB-lite"/>
    </source>
</evidence>
<comment type="caution">
    <text evidence="2">The sequence shown here is derived from an EMBL/GenBank/DDBJ whole genome shotgun (WGS) entry which is preliminary data.</text>
</comment>